<accession>A0ABX1RMC8</accession>
<comment type="function">
    <text evidence="6">RNaseP catalyzes the removal of the 5'-leader sequence from pre-tRNA to produce the mature 5'-terminus. It can also cleave other RNA substrates such as 4.5S RNA. The protein component plays an auxiliary but essential role in vivo by binding to the 5'-leader sequence and broadening the substrate specificity of the ribozyme.</text>
</comment>
<dbReference type="PANTHER" id="PTHR33992:SF1">
    <property type="entry name" value="RIBONUCLEASE P PROTEIN COMPONENT"/>
    <property type="match status" value="1"/>
</dbReference>
<evidence type="ECO:0000313" key="8">
    <source>
        <dbReference type="EMBL" id="NMH81556.1"/>
    </source>
</evidence>
<dbReference type="InterPro" id="IPR014721">
    <property type="entry name" value="Ribsml_uS5_D2-typ_fold_subgr"/>
</dbReference>
<keyword evidence="9" id="KW-1185">Reference proteome</keyword>
<keyword evidence="2 6" id="KW-0540">Nuclease</keyword>
<comment type="subunit">
    <text evidence="6">Consists of a catalytic RNA component (M1 or rnpB) and a protein subunit.</text>
</comment>
<dbReference type="EC" id="3.1.26.5" evidence="6 7"/>
<organism evidence="8 9">
    <name type="scientific">Pseudonocardia xinjiangensis</name>
    <dbReference type="NCBI Taxonomy" id="75289"/>
    <lineage>
        <taxon>Bacteria</taxon>
        <taxon>Bacillati</taxon>
        <taxon>Actinomycetota</taxon>
        <taxon>Actinomycetes</taxon>
        <taxon>Pseudonocardiales</taxon>
        <taxon>Pseudonocardiaceae</taxon>
        <taxon>Pseudonocardia</taxon>
    </lineage>
</organism>
<dbReference type="NCBIfam" id="TIGR00188">
    <property type="entry name" value="rnpA"/>
    <property type="match status" value="1"/>
</dbReference>
<protein>
    <recommendedName>
        <fullName evidence="6 7">Ribonuclease P protein component</fullName>
        <shortName evidence="6">RNase P protein</shortName>
        <shortName evidence="6">RNaseP protein</shortName>
        <ecNumber evidence="6 7">3.1.26.5</ecNumber>
    </recommendedName>
    <alternativeName>
        <fullName evidence="6">Protein C5</fullName>
    </alternativeName>
</protein>
<dbReference type="Gene3D" id="3.30.230.10">
    <property type="match status" value="1"/>
</dbReference>
<evidence type="ECO:0000256" key="6">
    <source>
        <dbReference type="HAMAP-Rule" id="MF_00227"/>
    </source>
</evidence>
<evidence type="ECO:0000256" key="7">
    <source>
        <dbReference type="NCBIfam" id="TIGR00188"/>
    </source>
</evidence>
<gene>
    <name evidence="6 8" type="primary">rnpA</name>
    <name evidence="8" type="ORF">HF577_31250</name>
</gene>
<dbReference type="InterPro" id="IPR020568">
    <property type="entry name" value="Ribosomal_Su5_D2-typ_SF"/>
</dbReference>
<dbReference type="HAMAP" id="MF_00227">
    <property type="entry name" value="RNase_P"/>
    <property type="match status" value="1"/>
</dbReference>
<name>A0ABX1RMC8_9PSEU</name>
<keyword evidence="5 6" id="KW-0694">RNA-binding</keyword>
<dbReference type="SUPFAM" id="SSF54211">
    <property type="entry name" value="Ribosomal protein S5 domain 2-like"/>
    <property type="match status" value="1"/>
</dbReference>
<evidence type="ECO:0000256" key="2">
    <source>
        <dbReference type="ARBA" id="ARBA00022722"/>
    </source>
</evidence>
<evidence type="ECO:0000256" key="3">
    <source>
        <dbReference type="ARBA" id="ARBA00022759"/>
    </source>
</evidence>
<keyword evidence="3 6" id="KW-0255">Endonuclease</keyword>
<comment type="catalytic activity">
    <reaction evidence="6">
        <text>Endonucleolytic cleavage of RNA, removing 5'-extranucleotides from tRNA precursor.</text>
        <dbReference type="EC" id="3.1.26.5"/>
    </reaction>
</comment>
<dbReference type="EMBL" id="JAAXKY010000155">
    <property type="protein sequence ID" value="NMH81556.1"/>
    <property type="molecule type" value="Genomic_DNA"/>
</dbReference>
<dbReference type="GO" id="GO:0004526">
    <property type="term" value="F:ribonuclease P activity"/>
    <property type="evidence" value="ECO:0007669"/>
    <property type="project" value="UniProtKB-EC"/>
</dbReference>
<dbReference type="Proteomes" id="UP001296706">
    <property type="component" value="Unassembled WGS sequence"/>
</dbReference>
<dbReference type="PANTHER" id="PTHR33992">
    <property type="entry name" value="RIBONUCLEASE P PROTEIN COMPONENT"/>
    <property type="match status" value="1"/>
</dbReference>
<dbReference type="Pfam" id="PF00825">
    <property type="entry name" value="Ribonuclease_P"/>
    <property type="match status" value="1"/>
</dbReference>
<reference evidence="8 9" key="1">
    <citation type="submission" date="2020-04" db="EMBL/GenBank/DDBJ databases">
        <authorList>
            <person name="Klaysubun C."/>
            <person name="Duangmal K."/>
            <person name="Lipun K."/>
        </authorList>
    </citation>
    <scope>NUCLEOTIDE SEQUENCE [LARGE SCALE GENOMIC DNA]</scope>
    <source>
        <strain evidence="8 9">JCM 11839</strain>
    </source>
</reference>
<dbReference type="InterPro" id="IPR000100">
    <property type="entry name" value="RNase_P"/>
</dbReference>
<comment type="similarity">
    <text evidence="6">Belongs to the RnpA family.</text>
</comment>
<dbReference type="RefSeq" id="WP_169399593.1">
    <property type="nucleotide sequence ID" value="NZ_BAAAJH010000001.1"/>
</dbReference>
<keyword evidence="1 6" id="KW-0819">tRNA processing</keyword>
<proteinExistence type="inferred from homology"/>
<evidence type="ECO:0000256" key="5">
    <source>
        <dbReference type="ARBA" id="ARBA00022884"/>
    </source>
</evidence>
<comment type="caution">
    <text evidence="8">The sequence shown here is derived from an EMBL/GenBank/DDBJ whole genome shotgun (WGS) entry which is preliminary data.</text>
</comment>
<evidence type="ECO:0000256" key="4">
    <source>
        <dbReference type="ARBA" id="ARBA00022801"/>
    </source>
</evidence>
<evidence type="ECO:0000313" key="9">
    <source>
        <dbReference type="Proteomes" id="UP001296706"/>
    </source>
</evidence>
<sequence>MLPAGSRLTRRDEFASVVRRGRRSGRSRLVVHLRRADGGSEPRAGFVVSKAVGNAVVRHRVTRRLRHLVVPRLRQLPLDTLLVVRALPPAAAASSAELGEDLDAGLRGALRKLSGARGE</sequence>
<evidence type="ECO:0000256" key="1">
    <source>
        <dbReference type="ARBA" id="ARBA00022694"/>
    </source>
</evidence>
<keyword evidence="4 6" id="KW-0378">Hydrolase</keyword>